<reference evidence="6" key="1">
    <citation type="journal article" date="2017" name="Nat. Microbiol.">
        <title>Global analysis of biosynthetic gene clusters reveals vast potential of secondary metabolite production in Penicillium species.</title>
        <authorList>
            <person name="Nielsen J.C."/>
            <person name="Grijseels S."/>
            <person name="Prigent S."/>
            <person name="Ji B."/>
            <person name="Dainat J."/>
            <person name="Nielsen K.F."/>
            <person name="Frisvad J.C."/>
            <person name="Workman M."/>
            <person name="Nielsen J."/>
        </authorList>
    </citation>
    <scope>NUCLEOTIDE SEQUENCE [LARGE SCALE GENOMIC DNA]</scope>
    <source>
        <strain evidence="6">IBT 14082</strain>
    </source>
</reference>
<protein>
    <submittedName>
        <fullName evidence="5">Uncharacterized protein</fullName>
    </submittedName>
</protein>
<proteinExistence type="inferred from homology"/>
<keyword evidence="6" id="KW-1185">Reference proteome</keyword>
<dbReference type="PANTHER" id="PTHR42760:SF133">
    <property type="entry name" value="3-OXOACYL-[ACYL-CARRIER-PROTEIN] REDUCTASE"/>
    <property type="match status" value="1"/>
</dbReference>
<dbReference type="PRINTS" id="PR00081">
    <property type="entry name" value="GDHRDH"/>
</dbReference>
<gene>
    <name evidence="5" type="ORF">PENFLA_c074G10867</name>
</gene>
<keyword evidence="3" id="KW-0560">Oxidoreductase</keyword>
<dbReference type="Pfam" id="PF00106">
    <property type="entry name" value="adh_short"/>
    <property type="match status" value="1"/>
</dbReference>
<evidence type="ECO:0000256" key="3">
    <source>
        <dbReference type="ARBA" id="ARBA00023002"/>
    </source>
</evidence>
<evidence type="ECO:0000313" key="6">
    <source>
        <dbReference type="Proteomes" id="UP000191342"/>
    </source>
</evidence>
<dbReference type="Gene3D" id="3.40.50.720">
    <property type="entry name" value="NAD(P)-binding Rossmann-like Domain"/>
    <property type="match status" value="1"/>
</dbReference>
<evidence type="ECO:0000256" key="2">
    <source>
        <dbReference type="ARBA" id="ARBA00022857"/>
    </source>
</evidence>
<comment type="similarity">
    <text evidence="1 4">Belongs to the short-chain dehydrogenases/reductases (SDR) family.</text>
</comment>
<dbReference type="STRING" id="254877.A0A1V6SB58"/>
<dbReference type="PANTHER" id="PTHR42760">
    <property type="entry name" value="SHORT-CHAIN DEHYDROGENASES/REDUCTASES FAMILY MEMBER"/>
    <property type="match status" value="1"/>
</dbReference>
<dbReference type="PRINTS" id="PR00080">
    <property type="entry name" value="SDRFAMILY"/>
</dbReference>
<dbReference type="OrthoDB" id="37659at2759"/>
<sequence length="256" mass="26833">MADLQGKVVIVTGASNGMGLSVASTLLSQGTFVFGIDIATAPPSLLGNSSYEHYQSDLTQLSSPINAIKACQTAFGARIDVLINVAGIVDHYGSVDTLTDDIWDRVIAVDLTAPVRLMREVVNVMLKQEEKGGERGAILNVSSRAGMSGATAGVAYTSAKHGLIGATKQVAFRFRTEKIRCNAVAPGGVATNMTLDLKKMDRHAMPAIDAVRMAGQAHDAMNTPEEVASLIMYLVSGASKGVNGAIVPIDNGWSTI</sequence>
<dbReference type="InterPro" id="IPR002347">
    <property type="entry name" value="SDR_fam"/>
</dbReference>
<evidence type="ECO:0000313" key="5">
    <source>
        <dbReference type="EMBL" id="OQE11272.1"/>
    </source>
</evidence>
<organism evidence="5 6">
    <name type="scientific">Penicillium flavigenum</name>
    <dbReference type="NCBI Taxonomy" id="254877"/>
    <lineage>
        <taxon>Eukaryota</taxon>
        <taxon>Fungi</taxon>
        <taxon>Dikarya</taxon>
        <taxon>Ascomycota</taxon>
        <taxon>Pezizomycotina</taxon>
        <taxon>Eurotiomycetes</taxon>
        <taxon>Eurotiomycetidae</taxon>
        <taxon>Eurotiales</taxon>
        <taxon>Aspergillaceae</taxon>
        <taxon>Penicillium</taxon>
    </lineage>
</organism>
<name>A0A1V6SB58_9EURO</name>
<comment type="caution">
    <text evidence="5">The sequence shown here is derived from an EMBL/GenBank/DDBJ whole genome shotgun (WGS) entry which is preliminary data.</text>
</comment>
<dbReference type="SUPFAM" id="SSF51735">
    <property type="entry name" value="NAD(P)-binding Rossmann-fold domains"/>
    <property type="match status" value="1"/>
</dbReference>
<dbReference type="CDD" id="cd05233">
    <property type="entry name" value="SDR_c"/>
    <property type="match status" value="1"/>
</dbReference>
<dbReference type="InterPro" id="IPR036291">
    <property type="entry name" value="NAD(P)-bd_dom_sf"/>
</dbReference>
<dbReference type="Proteomes" id="UP000191342">
    <property type="component" value="Unassembled WGS sequence"/>
</dbReference>
<dbReference type="EMBL" id="MLQL01000074">
    <property type="protein sequence ID" value="OQE11272.1"/>
    <property type="molecule type" value="Genomic_DNA"/>
</dbReference>
<keyword evidence="2" id="KW-0521">NADP</keyword>
<dbReference type="AlphaFoldDB" id="A0A1V6SB58"/>
<evidence type="ECO:0000256" key="4">
    <source>
        <dbReference type="RuleBase" id="RU000363"/>
    </source>
</evidence>
<dbReference type="GO" id="GO:0016616">
    <property type="term" value="F:oxidoreductase activity, acting on the CH-OH group of donors, NAD or NADP as acceptor"/>
    <property type="evidence" value="ECO:0007669"/>
    <property type="project" value="TreeGrafter"/>
</dbReference>
<evidence type="ECO:0000256" key="1">
    <source>
        <dbReference type="ARBA" id="ARBA00006484"/>
    </source>
</evidence>
<accession>A0A1V6SB58</accession>
<dbReference type="FunFam" id="3.40.50.720:FF:000084">
    <property type="entry name" value="Short-chain dehydrogenase reductase"/>
    <property type="match status" value="1"/>
</dbReference>